<proteinExistence type="predicted"/>
<protein>
    <submittedName>
        <fullName evidence="1">Uncharacterized protein</fullName>
    </submittedName>
</protein>
<evidence type="ECO:0000313" key="2">
    <source>
        <dbReference type="Proteomes" id="UP001165960"/>
    </source>
</evidence>
<comment type="caution">
    <text evidence="1">The sequence shown here is derived from an EMBL/GenBank/DDBJ whole genome shotgun (WGS) entry which is preliminary data.</text>
</comment>
<accession>A0ACC2UJQ5</accession>
<sequence length="71" mass="8087">MYPTYDRILPGWQVEQDGVGCNLFKTPKRYTSTFQDHSPPSTVEDRRPIKPSSIRPADAKEASTSYTELQP</sequence>
<gene>
    <name evidence="1" type="ORF">DSO57_1037307</name>
</gene>
<name>A0ACC2UJQ5_9FUNG</name>
<keyword evidence="2" id="KW-1185">Reference proteome</keyword>
<dbReference type="Proteomes" id="UP001165960">
    <property type="component" value="Unassembled WGS sequence"/>
</dbReference>
<evidence type="ECO:0000313" key="1">
    <source>
        <dbReference type="EMBL" id="KAJ9087029.1"/>
    </source>
</evidence>
<organism evidence="1 2">
    <name type="scientific">Entomophthora muscae</name>
    <dbReference type="NCBI Taxonomy" id="34485"/>
    <lineage>
        <taxon>Eukaryota</taxon>
        <taxon>Fungi</taxon>
        <taxon>Fungi incertae sedis</taxon>
        <taxon>Zoopagomycota</taxon>
        <taxon>Entomophthoromycotina</taxon>
        <taxon>Entomophthoromycetes</taxon>
        <taxon>Entomophthorales</taxon>
        <taxon>Entomophthoraceae</taxon>
        <taxon>Entomophthora</taxon>
    </lineage>
</organism>
<reference evidence="1" key="1">
    <citation type="submission" date="2022-04" db="EMBL/GenBank/DDBJ databases">
        <title>Genome of the entomopathogenic fungus Entomophthora muscae.</title>
        <authorList>
            <person name="Elya C."/>
            <person name="Lovett B.R."/>
            <person name="Lee E."/>
            <person name="Macias A.M."/>
            <person name="Hajek A.E."/>
            <person name="De Bivort B.L."/>
            <person name="Kasson M.T."/>
            <person name="De Fine Licht H.H."/>
            <person name="Stajich J.E."/>
        </authorList>
    </citation>
    <scope>NUCLEOTIDE SEQUENCE</scope>
    <source>
        <strain evidence="1">Berkeley</strain>
    </source>
</reference>
<dbReference type="EMBL" id="QTSX02000394">
    <property type="protein sequence ID" value="KAJ9087029.1"/>
    <property type="molecule type" value="Genomic_DNA"/>
</dbReference>